<feature type="transmembrane region" description="Helical" evidence="1">
    <location>
        <begin position="117"/>
        <end position="138"/>
    </location>
</feature>
<feature type="transmembrane region" description="Helical" evidence="1">
    <location>
        <begin position="18"/>
        <end position="37"/>
    </location>
</feature>
<feature type="transmembrane region" description="Helical" evidence="1">
    <location>
        <begin position="275"/>
        <end position="295"/>
    </location>
</feature>
<dbReference type="Pfam" id="PF09991">
    <property type="entry name" value="DUF2232"/>
    <property type="match status" value="1"/>
</dbReference>
<dbReference type="InterPro" id="IPR018710">
    <property type="entry name" value="DUF2232"/>
</dbReference>
<feature type="transmembrane region" description="Helical" evidence="1">
    <location>
        <begin position="44"/>
        <end position="62"/>
    </location>
</feature>
<sequence>MSDAALSSAPRERGWRRLLPALALFLVVPATPLLRVITPVEETILLLVSALAACALVGWWLGGRASLAIGWCAIAGWLLARAAWAGRSDYDRLACGWALVLGGACGVASLLDPRRPFLTRALTALCVAGGVGSVALAAGRIPAAAVGEAVRTEIAARHAPFMAQWRELRAAPALRDLEARDSAAGDELESWTASYEALPALVARAFPALLFLESLAAMGLAWSLYHRMSRTRIGPPLAPLRQFRFSDQLVWGLIVGLVIAAVPSLAGLRGLGVNLLVFFGALYALRGLGVLSWLFKPGWPTTVAIAVTTPLLFPLYAAGALAFGVGDTWIDWRRRPARPTP</sequence>
<feature type="transmembrane region" description="Helical" evidence="1">
    <location>
        <begin position="301"/>
        <end position="325"/>
    </location>
</feature>
<gene>
    <name evidence="2" type="ORF">AVDCRST_MAG11-2335</name>
</gene>
<feature type="transmembrane region" description="Helical" evidence="1">
    <location>
        <begin position="93"/>
        <end position="111"/>
    </location>
</feature>
<accession>A0A6J4LCF1</accession>
<feature type="transmembrane region" description="Helical" evidence="1">
    <location>
        <begin position="249"/>
        <end position="268"/>
    </location>
</feature>
<keyword evidence="1" id="KW-0472">Membrane</keyword>
<feature type="transmembrane region" description="Helical" evidence="1">
    <location>
        <begin position="68"/>
        <end position="86"/>
    </location>
</feature>
<feature type="transmembrane region" description="Helical" evidence="1">
    <location>
        <begin position="205"/>
        <end position="225"/>
    </location>
</feature>
<keyword evidence="1" id="KW-1133">Transmembrane helix</keyword>
<organism evidence="2">
    <name type="scientific">uncultured Gemmatimonadaceae bacterium</name>
    <dbReference type="NCBI Taxonomy" id="246130"/>
    <lineage>
        <taxon>Bacteria</taxon>
        <taxon>Pseudomonadati</taxon>
        <taxon>Gemmatimonadota</taxon>
        <taxon>Gemmatimonadia</taxon>
        <taxon>Gemmatimonadales</taxon>
        <taxon>Gemmatimonadaceae</taxon>
        <taxon>environmental samples</taxon>
    </lineage>
</organism>
<evidence type="ECO:0008006" key="3">
    <source>
        <dbReference type="Google" id="ProtNLM"/>
    </source>
</evidence>
<dbReference type="EMBL" id="CADCTU010000534">
    <property type="protein sequence ID" value="CAA9328078.1"/>
    <property type="molecule type" value="Genomic_DNA"/>
</dbReference>
<evidence type="ECO:0000313" key="2">
    <source>
        <dbReference type="EMBL" id="CAA9328078.1"/>
    </source>
</evidence>
<protein>
    <recommendedName>
        <fullName evidence="3">DUF2232 domain-containing protein</fullName>
    </recommendedName>
</protein>
<proteinExistence type="predicted"/>
<reference evidence="2" key="1">
    <citation type="submission" date="2020-02" db="EMBL/GenBank/DDBJ databases">
        <authorList>
            <person name="Meier V. D."/>
        </authorList>
    </citation>
    <scope>NUCLEOTIDE SEQUENCE</scope>
    <source>
        <strain evidence="2">AVDCRST_MAG11</strain>
    </source>
</reference>
<keyword evidence="1" id="KW-0812">Transmembrane</keyword>
<evidence type="ECO:0000256" key="1">
    <source>
        <dbReference type="SAM" id="Phobius"/>
    </source>
</evidence>
<name>A0A6J4LCF1_9BACT</name>
<dbReference type="AlphaFoldDB" id="A0A6J4LCF1"/>